<comment type="caution">
    <text evidence="1">The sequence shown here is derived from an EMBL/GenBank/DDBJ whole genome shotgun (WGS) entry which is preliminary data.</text>
</comment>
<dbReference type="OrthoDB" id="5103412at2759"/>
<dbReference type="Proteomes" id="UP000799429">
    <property type="component" value="Unassembled WGS sequence"/>
</dbReference>
<proteinExistence type="predicted"/>
<name>A0A9P4S6B8_9PEZI</name>
<evidence type="ECO:0000313" key="1">
    <source>
        <dbReference type="EMBL" id="KAF2836092.1"/>
    </source>
</evidence>
<keyword evidence="2" id="KW-1185">Reference proteome</keyword>
<accession>A0A9P4S6B8</accession>
<organism evidence="1 2">
    <name type="scientific">Patellaria atrata CBS 101060</name>
    <dbReference type="NCBI Taxonomy" id="1346257"/>
    <lineage>
        <taxon>Eukaryota</taxon>
        <taxon>Fungi</taxon>
        <taxon>Dikarya</taxon>
        <taxon>Ascomycota</taxon>
        <taxon>Pezizomycotina</taxon>
        <taxon>Dothideomycetes</taxon>
        <taxon>Dothideomycetes incertae sedis</taxon>
        <taxon>Patellariales</taxon>
        <taxon>Patellariaceae</taxon>
        <taxon>Patellaria</taxon>
    </lineage>
</organism>
<evidence type="ECO:0000313" key="2">
    <source>
        <dbReference type="Proteomes" id="UP000799429"/>
    </source>
</evidence>
<sequence>MAFEIDSIISFTSEPSSSAVRPIRSLLWKHTRIQTPGDPPRNNQNKPICECKYECSYSTIISTNFKKHLLNIHNISLDEPRTKIGEDTFQRLLDFYRSSEHTGLNEPDQLVLQKILNQDIIDKAISQLITTSPNRILLLSIVAHYIDRTEEVPQRVLLGLKEVGNYSSSEQLEVLLPVLQDYGIVRRLGTIIGDNASTNDKLCQLLSQYLQVSKI</sequence>
<protein>
    <submittedName>
        <fullName evidence="1">Uncharacterized protein</fullName>
    </submittedName>
</protein>
<reference evidence="1" key="1">
    <citation type="journal article" date="2020" name="Stud. Mycol.">
        <title>101 Dothideomycetes genomes: a test case for predicting lifestyles and emergence of pathogens.</title>
        <authorList>
            <person name="Haridas S."/>
            <person name="Albert R."/>
            <person name="Binder M."/>
            <person name="Bloem J."/>
            <person name="Labutti K."/>
            <person name="Salamov A."/>
            <person name="Andreopoulos B."/>
            <person name="Baker S."/>
            <person name="Barry K."/>
            <person name="Bills G."/>
            <person name="Bluhm B."/>
            <person name="Cannon C."/>
            <person name="Castanera R."/>
            <person name="Culley D."/>
            <person name="Daum C."/>
            <person name="Ezra D."/>
            <person name="Gonzalez J."/>
            <person name="Henrissat B."/>
            <person name="Kuo A."/>
            <person name="Liang C."/>
            <person name="Lipzen A."/>
            <person name="Lutzoni F."/>
            <person name="Magnuson J."/>
            <person name="Mondo S."/>
            <person name="Nolan M."/>
            <person name="Ohm R."/>
            <person name="Pangilinan J."/>
            <person name="Park H.-J."/>
            <person name="Ramirez L."/>
            <person name="Alfaro M."/>
            <person name="Sun H."/>
            <person name="Tritt A."/>
            <person name="Yoshinaga Y."/>
            <person name="Zwiers L.-H."/>
            <person name="Turgeon B."/>
            <person name="Goodwin S."/>
            <person name="Spatafora J."/>
            <person name="Crous P."/>
            <person name="Grigoriev I."/>
        </authorList>
    </citation>
    <scope>NUCLEOTIDE SEQUENCE</scope>
    <source>
        <strain evidence="1">CBS 101060</strain>
    </source>
</reference>
<gene>
    <name evidence="1" type="ORF">M501DRAFT_284243</name>
</gene>
<dbReference type="AlphaFoldDB" id="A0A9P4S6B8"/>
<dbReference type="EMBL" id="MU006105">
    <property type="protein sequence ID" value="KAF2836092.1"/>
    <property type="molecule type" value="Genomic_DNA"/>
</dbReference>